<keyword evidence="1" id="KW-0732">Signal</keyword>
<dbReference type="EMBL" id="JASCZI010212664">
    <property type="protein sequence ID" value="MED6200033.1"/>
    <property type="molecule type" value="Genomic_DNA"/>
</dbReference>
<evidence type="ECO:0000313" key="2">
    <source>
        <dbReference type="EMBL" id="MED6200033.1"/>
    </source>
</evidence>
<keyword evidence="3" id="KW-1185">Reference proteome</keyword>
<organism evidence="2 3">
    <name type="scientific">Stylosanthes scabra</name>
    <dbReference type="NCBI Taxonomy" id="79078"/>
    <lineage>
        <taxon>Eukaryota</taxon>
        <taxon>Viridiplantae</taxon>
        <taxon>Streptophyta</taxon>
        <taxon>Embryophyta</taxon>
        <taxon>Tracheophyta</taxon>
        <taxon>Spermatophyta</taxon>
        <taxon>Magnoliopsida</taxon>
        <taxon>eudicotyledons</taxon>
        <taxon>Gunneridae</taxon>
        <taxon>Pentapetalae</taxon>
        <taxon>rosids</taxon>
        <taxon>fabids</taxon>
        <taxon>Fabales</taxon>
        <taxon>Fabaceae</taxon>
        <taxon>Papilionoideae</taxon>
        <taxon>50 kb inversion clade</taxon>
        <taxon>dalbergioids sensu lato</taxon>
        <taxon>Dalbergieae</taxon>
        <taxon>Pterocarpus clade</taxon>
        <taxon>Stylosanthes</taxon>
    </lineage>
</organism>
<sequence length="98" mass="10869">MEVVLMTLMLISSSSEGASTILRKNPLNCPTDVFQGEMQEYCGVLICLMFGSYRKDANIFIFECPLLNKNQNPEAKITETTVMAGKIAKVCCPINNEN</sequence>
<feature type="signal peptide" evidence="1">
    <location>
        <begin position="1"/>
        <end position="17"/>
    </location>
</feature>
<proteinExistence type="predicted"/>
<comment type="caution">
    <text evidence="2">The sequence shown here is derived from an EMBL/GenBank/DDBJ whole genome shotgun (WGS) entry which is preliminary data.</text>
</comment>
<accession>A0ABU6XU94</accession>
<dbReference type="Proteomes" id="UP001341840">
    <property type="component" value="Unassembled WGS sequence"/>
</dbReference>
<reference evidence="2 3" key="1">
    <citation type="journal article" date="2023" name="Plants (Basel)">
        <title>Bridging the Gap: Combining Genomics and Transcriptomics Approaches to Understand Stylosanthes scabra, an Orphan Legume from the Brazilian Caatinga.</title>
        <authorList>
            <person name="Ferreira-Neto J.R.C."/>
            <person name="da Silva M.D."/>
            <person name="Binneck E."/>
            <person name="de Melo N.F."/>
            <person name="da Silva R.H."/>
            <person name="de Melo A.L.T.M."/>
            <person name="Pandolfi V."/>
            <person name="Bustamante F.O."/>
            <person name="Brasileiro-Vidal A.C."/>
            <person name="Benko-Iseppon A.M."/>
        </authorList>
    </citation>
    <scope>NUCLEOTIDE SEQUENCE [LARGE SCALE GENOMIC DNA]</scope>
    <source>
        <tissue evidence="2">Leaves</tissue>
    </source>
</reference>
<evidence type="ECO:0000313" key="3">
    <source>
        <dbReference type="Proteomes" id="UP001341840"/>
    </source>
</evidence>
<gene>
    <name evidence="2" type="ORF">PIB30_081372</name>
</gene>
<name>A0ABU6XU94_9FABA</name>
<evidence type="ECO:0000256" key="1">
    <source>
        <dbReference type="SAM" id="SignalP"/>
    </source>
</evidence>
<protein>
    <submittedName>
        <fullName evidence="2">Uncharacterized protein</fullName>
    </submittedName>
</protein>
<feature type="chain" id="PRO_5046591128" evidence="1">
    <location>
        <begin position="18"/>
        <end position="98"/>
    </location>
</feature>